<evidence type="ECO:0008006" key="4">
    <source>
        <dbReference type="Google" id="ProtNLM"/>
    </source>
</evidence>
<dbReference type="Proteomes" id="UP000431901">
    <property type="component" value="Unassembled WGS sequence"/>
</dbReference>
<dbReference type="AlphaFoldDB" id="A0A6I4W028"/>
<comment type="caution">
    <text evidence="2">The sequence shown here is derived from an EMBL/GenBank/DDBJ whole genome shotgun (WGS) entry which is preliminary data.</text>
</comment>
<protein>
    <recommendedName>
        <fullName evidence="4">Secreted protein</fullName>
    </recommendedName>
</protein>
<proteinExistence type="predicted"/>
<keyword evidence="1" id="KW-0732">Signal</keyword>
<dbReference type="RefSeq" id="WP_161101022.1">
    <property type="nucleotide sequence ID" value="NZ_JBHLYI010000002.1"/>
</dbReference>
<organism evidence="2 3">
    <name type="scientific">Actinomadura rayongensis</name>
    <dbReference type="NCBI Taxonomy" id="1429076"/>
    <lineage>
        <taxon>Bacteria</taxon>
        <taxon>Bacillati</taxon>
        <taxon>Actinomycetota</taxon>
        <taxon>Actinomycetes</taxon>
        <taxon>Streptosporangiales</taxon>
        <taxon>Thermomonosporaceae</taxon>
        <taxon>Actinomadura</taxon>
    </lineage>
</organism>
<keyword evidence="3" id="KW-1185">Reference proteome</keyword>
<name>A0A6I4W028_9ACTN</name>
<feature type="chain" id="PRO_5039634738" description="Secreted protein" evidence="1">
    <location>
        <begin position="22"/>
        <end position="114"/>
    </location>
</feature>
<feature type="signal peptide" evidence="1">
    <location>
        <begin position="1"/>
        <end position="21"/>
    </location>
</feature>
<evidence type="ECO:0000313" key="3">
    <source>
        <dbReference type="Proteomes" id="UP000431901"/>
    </source>
</evidence>
<reference evidence="2 3" key="1">
    <citation type="submission" date="2019-12" db="EMBL/GenBank/DDBJ databases">
        <title>Nocardia macrotermitis sp. nov. and Nocardia aurantia sp. nov., isolated from the gut of the fungus growing-termite Macrotermes natalensis.</title>
        <authorList>
            <person name="Christine B."/>
            <person name="Rene B."/>
        </authorList>
    </citation>
    <scope>NUCLEOTIDE SEQUENCE [LARGE SCALE GENOMIC DNA]</scope>
    <source>
        <strain evidence="2 3">DSM 102126</strain>
    </source>
</reference>
<evidence type="ECO:0000256" key="1">
    <source>
        <dbReference type="SAM" id="SignalP"/>
    </source>
</evidence>
<dbReference type="EMBL" id="WUTW01000001">
    <property type="protein sequence ID" value="MXQ62781.1"/>
    <property type="molecule type" value="Genomic_DNA"/>
</dbReference>
<accession>A0A6I4W028</accession>
<evidence type="ECO:0000313" key="2">
    <source>
        <dbReference type="EMBL" id="MXQ62781.1"/>
    </source>
</evidence>
<dbReference type="OrthoDB" id="3481796at2"/>
<gene>
    <name evidence="2" type="ORF">GQ466_01900</name>
</gene>
<sequence>MSRRVKFVGGALLALSLTFPAAEATALYAQVRGKVSGWNTTGGSHDTIKVKDWAERQWVKGEYKRRSSANTKRTLWNKSGKGRTVESGPGSKIFTLQVCEEYNHSPDKCSGWVG</sequence>